<dbReference type="InterPro" id="IPR020846">
    <property type="entry name" value="MFS_dom"/>
</dbReference>
<dbReference type="GO" id="GO:0022857">
    <property type="term" value="F:transmembrane transporter activity"/>
    <property type="evidence" value="ECO:0007669"/>
    <property type="project" value="InterPro"/>
</dbReference>
<evidence type="ECO:0000256" key="5">
    <source>
        <dbReference type="ARBA" id="ARBA00022989"/>
    </source>
</evidence>
<feature type="transmembrane region" description="Helical" evidence="8">
    <location>
        <begin position="412"/>
        <end position="430"/>
    </location>
</feature>
<dbReference type="AlphaFoldDB" id="A0A840PP82"/>
<dbReference type="PROSITE" id="PS50850">
    <property type="entry name" value="MFS"/>
    <property type="match status" value="1"/>
</dbReference>
<evidence type="ECO:0000256" key="6">
    <source>
        <dbReference type="ARBA" id="ARBA00023136"/>
    </source>
</evidence>
<comment type="subcellular location">
    <subcellularLocation>
        <location evidence="1">Cell membrane</location>
        <topology evidence="1">Multi-pass membrane protein</topology>
    </subcellularLocation>
</comment>
<feature type="domain" description="Major facilitator superfamily (MFS) profile" evidence="9">
    <location>
        <begin position="298"/>
        <end position="544"/>
    </location>
</feature>
<feature type="compositionally biased region" description="Low complexity" evidence="7">
    <location>
        <begin position="66"/>
        <end position="80"/>
    </location>
</feature>
<feature type="region of interest" description="Disordered" evidence="7">
    <location>
        <begin position="1"/>
        <end position="112"/>
    </location>
</feature>
<dbReference type="SUPFAM" id="SSF103473">
    <property type="entry name" value="MFS general substrate transporter"/>
    <property type="match status" value="1"/>
</dbReference>
<keyword evidence="5 8" id="KW-1133">Transmembrane helix</keyword>
<keyword evidence="11" id="KW-1185">Reference proteome</keyword>
<feature type="transmembrane region" description="Helical" evidence="8">
    <location>
        <begin position="501"/>
        <end position="520"/>
    </location>
</feature>
<evidence type="ECO:0000256" key="1">
    <source>
        <dbReference type="ARBA" id="ARBA00004651"/>
    </source>
</evidence>
<feature type="transmembrane region" description="Helical" evidence="8">
    <location>
        <begin position="299"/>
        <end position="317"/>
    </location>
</feature>
<feature type="transmembrane region" description="Helical" evidence="8">
    <location>
        <begin position="348"/>
        <end position="372"/>
    </location>
</feature>
<keyword evidence="6 8" id="KW-0472">Membrane</keyword>
<feature type="transmembrane region" description="Helical" evidence="8">
    <location>
        <begin position="204"/>
        <end position="224"/>
    </location>
</feature>
<dbReference type="Pfam" id="PF05977">
    <property type="entry name" value="MFS_3"/>
    <property type="match status" value="1"/>
</dbReference>
<gene>
    <name evidence="10" type="ORF">HNP84_009283</name>
</gene>
<evidence type="ECO:0000256" key="3">
    <source>
        <dbReference type="ARBA" id="ARBA00022475"/>
    </source>
</evidence>
<evidence type="ECO:0000313" key="11">
    <source>
        <dbReference type="Proteomes" id="UP000578449"/>
    </source>
</evidence>
<evidence type="ECO:0000259" key="9">
    <source>
        <dbReference type="PROSITE" id="PS50850"/>
    </source>
</evidence>
<evidence type="ECO:0000313" key="10">
    <source>
        <dbReference type="EMBL" id="MBB5139520.1"/>
    </source>
</evidence>
<keyword evidence="4 8" id="KW-0812">Transmembrane</keyword>
<feature type="compositionally biased region" description="Acidic residues" evidence="7">
    <location>
        <begin position="56"/>
        <end position="65"/>
    </location>
</feature>
<dbReference type="CDD" id="cd06173">
    <property type="entry name" value="MFS_MefA_like"/>
    <property type="match status" value="1"/>
</dbReference>
<feature type="compositionally biased region" description="Low complexity" evidence="7">
    <location>
        <begin position="103"/>
        <end position="112"/>
    </location>
</feature>
<dbReference type="RefSeq" id="WP_312927171.1">
    <property type="nucleotide sequence ID" value="NZ_BAABIX010000032.1"/>
</dbReference>
<sequence length="544" mass="56386">MADPAPEGADSGGALGAARRGADPGEAEPDLAAVRAEGASAGAAGEDDAVTGSREESDEPEEPEEPGAAASTVTADAVADIPRRSLRTRLRRRLPRRRRAAERAAAQEIQAAGSGGAQVVPEAKAAGGMFRSLRNYNYRLFASGGVVSNVGTWMQRTAQDWLVLDLTHGSAAALGTTTALQFAPQLVLGLWGGMLADRYAKRPLLIAAQSVMGLLALTLGLLTVTGNAQVWHVYAMALLLGIISCVEVPTRQSFVVEMVGRDDLANAIALNSSSFNLARVVGPALAGVLIYALGGTGPIFLLNFLSFAAVISSLLLMRRSELRTPEPVPRAKGQLREGLRYVLDRRELLGPILQIAFISMFVQSFSMSIALMARTVFGADASSFGVASSAFAVGALGGGLLAARRTRPNRRLLVGGALAFGVFQILAGAAPSYPVYLALLVPAGIAMITANTAANATLQLGTTPEMRGRVMGLFILVFTGGAPIGAPLIGWLSDLAGPRTGVMIAGVMSVAGTGLAMLMTRVISNRRKSHAVVRGAAPAAGVAR</sequence>
<proteinExistence type="predicted"/>
<dbReference type="EMBL" id="JACHGN010000030">
    <property type="protein sequence ID" value="MBB5139520.1"/>
    <property type="molecule type" value="Genomic_DNA"/>
</dbReference>
<dbReference type="InterPro" id="IPR036259">
    <property type="entry name" value="MFS_trans_sf"/>
</dbReference>
<feature type="transmembrane region" description="Helical" evidence="8">
    <location>
        <begin position="384"/>
        <end position="403"/>
    </location>
</feature>
<comment type="caution">
    <text evidence="10">The sequence shown here is derived from an EMBL/GenBank/DDBJ whole genome shotgun (WGS) entry which is preliminary data.</text>
</comment>
<keyword evidence="3" id="KW-1003">Cell membrane</keyword>
<feature type="compositionally biased region" description="Basic residues" evidence="7">
    <location>
        <begin position="84"/>
        <end position="100"/>
    </location>
</feature>
<evidence type="ECO:0000256" key="2">
    <source>
        <dbReference type="ARBA" id="ARBA00022448"/>
    </source>
</evidence>
<protein>
    <submittedName>
        <fullName evidence="10">MFS family permease</fullName>
    </submittedName>
</protein>
<reference evidence="10 11" key="1">
    <citation type="submission" date="2020-08" db="EMBL/GenBank/DDBJ databases">
        <title>Genomic Encyclopedia of Type Strains, Phase IV (KMG-IV): sequencing the most valuable type-strain genomes for metagenomic binning, comparative biology and taxonomic classification.</title>
        <authorList>
            <person name="Goeker M."/>
        </authorList>
    </citation>
    <scope>NUCLEOTIDE SEQUENCE [LARGE SCALE GENOMIC DNA]</scope>
    <source>
        <strain evidence="10 11">DSM 45615</strain>
    </source>
</reference>
<evidence type="ECO:0000256" key="7">
    <source>
        <dbReference type="SAM" id="MobiDB-lite"/>
    </source>
</evidence>
<evidence type="ECO:0000256" key="8">
    <source>
        <dbReference type="SAM" id="Phobius"/>
    </source>
</evidence>
<feature type="transmembrane region" description="Helical" evidence="8">
    <location>
        <begin position="230"/>
        <end position="248"/>
    </location>
</feature>
<dbReference type="PANTHER" id="PTHR23513:SF11">
    <property type="entry name" value="STAPHYLOFERRIN A TRANSPORTER"/>
    <property type="match status" value="1"/>
</dbReference>
<dbReference type="Gene3D" id="1.20.1250.20">
    <property type="entry name" value="MFS general substrate transporter like domains"/>
    <property type="match status" value="1"/>
</dbReference>
<keyword evidence="2" id="KW-0813">Transport</keyword>
<name>A0A840PP82_9ACTN</name>
<feature type="compositionally biased region" description="Low complexity" evidence="7">
    <location>
        <begin position="32"/>
        <end position="44"/>
    </location>
</feature>
<feature type="transmembrane region" description="Helical" evidence="8">
    <location>
        <begin position="268"/>
        <end position="293"/>
    </location>
</feature>
<dbReference type="Proteomes" id="UP000578449">
    <property type="component" value="Unassembled WGS sequence"/>
</dbReference>
<evidence type="ECO:0000256" key="4">
    <source>
        <dbReference type="ARBA" id="ARBA00022692"/>
    </source>
</evidence>
<dbReference type="InterPro" id="IPR010290">
    <property type="entry name" value="TM_effector"/>
</dbReference>
<feature type="transmembrane region" description="Helical" evidence="8">
    <location>
        <begin position="436"/>
        <end position="458"/>
    </location>
</feature>
<dbReference type="PANTHER" id="PTHR23513">
    <property type="entry name" value="INTEGRAL MEMBRANE EFFLUX PROTEIN-RELATED"/>
    <property type="match status" value="1"/>
</dbReference>
<organism evidence="10 11">
    <name type="scientific">Thermocatellispora tengchongensis</name>
    <dbReference type="NCBI Taxonomy" id="1073253"/>
    <lineage>
        <taxon>Bacteria</taxon>
        <taxon>Bacillati</taxon>
        <taxon>Actinomycetota</taxon>
        <taxon>Actinomycetes</taxon>
        <taxon>Streptosporangiales</taxon>
        <taxon>Streptosporangiaceae</taxon>
        <taxon>Thermocatellispora</taxon>
    </lineage>
</organism>
<feature type="transmembrane region" description="Helical" evidence="8">
    <location>
        <begin position="470"/>
        <end position="489"/>
    </location>
</feature>
<dbReference type="GO" id="GO:0005886">
    <property type="term" value="C:plasma membrane"/>
    <property type="evidence" value="ECO:0007669"/>
    <property type="project" value="UniProtKB-SubCell"/>
</dbReference>
<accession>A0A840PP82</accession>